<evidence type="ECO:0000313" key="2">
    <source>
        <dbReference type="Proteomes" id="UP000015105"/>
    </source>
</evidence>
<dbReference type="Gramene" id="AET7Gv20001300.18">
    <property type="protein sequence ID" value="AET7Gv20001300.18"/>
    <property type="gene ID" value="AET7Gv20001300"/>
</dbReference>
<organism evidence="1 2">
    <name type="scientific">Aegilops tauschii subsp. strangulata</name>
    <name type="common">Goatgrass</name>
    <dbReference type="NCBI Taxonomy" id="200361"/>
    <lineage>
        <taxon>Eukaryota</taxon>
        <taxon>Viridiplantae</taxon>
        <taxon>Streptophyta</taxon>
        <taxon>Embryophyta</taxon>
        <taxon>Tracheophyta</taxon>
        <taxon>Spermatophyta</taxon>
        <taxon>Magnoliopsida</taxon>
        <taxon>Liliopsida</taxon>
        <taxon>Poales</taxon>
        <taxon>Poaceae</taxon>
        <taxon>BOP clade</taxon>
        <taxon>Pooideae</taxon>
        <taxon>Triticodae</taxon>
        <taxon>Triticeae</taxon>
        <taxon>Triticinae</taxon>
        <taxon>Aegilops</taxon>
    </lineage>
</organism>
<dbReference type="SUPFAM" id="SSF47781">
    <property type="entry name" value="RuvA domain 2-like"/>
    <property type="match status" value="1"/>
</dbReference>
<evidence type="ECO:0008006" key="3">
    <source>
        <dbReference type="Google" id="ProtNLM"/>
    </source>
</evidence>
<dbReference type="Gene3D" id="1.10.150.280">
    <property type="entry name" value="AF1531-like domain"/>
    <property type="match status" value="1"/>
</dbReference>
<sequence>VHCREQLKSLKGIGEKRANYIIELRENSPELFKGIDDLRDVIGMNKTEIKKMMAGIINSP</sequence>
<protein>
    <recommendedName>
        <fullName evidence="3">Helix-hairpin-helix DNA-binding motif class 1 domain-containing protein</fullName>
    </recommendedName>
</protein>
<keyword evidence="2" id="KW-1185">Reference proteome</keyword>
<proteinExistence type="predicted"/>
<accession>A0A453Q8L7</accession>
<dbReference type="Proteomes" id="UP000015105">
    <property type="component" value="Chromosome 7D"/>
</dbReference>
<dbReference type="InterPro" id="IPR010994">
    <property type="entry name" value="RuvA_2-like"/>
</dbReference>
<dbReference type="EnsemblPlants" id="AET7Gv20001300.18">
    <property type="protein sequence ID" value="AET7Gv20001300.18"/>
    <property type="gene ID" value="AET7Gv20001300"/>
</dbReference>
<reference evidence="2" key="2">
    <citation type="journal article" date="2017" name="Nat. Plants">
        <title>The Aegilops tauschii genome reveals multiple impacts of transposons.</title>
        <authorList>
            <person name="Zhao G."/>
            <person name="Zou C."/>
            <person name="Li K."/>
            <person name="Wang K."/>
            <person name="Li T."/>
            <person name="Gao L."/>
            <person name="Zhang X."/>
            <person name="Wang H."/>
            <person name="Yang Z."/>
            <person name="Liu X."/>
            <person name="Jiang W."/>
            <person name="Mao L."/>
            <person name="Kong X."/>
            <person name="Jiao Y."/>
            <person name="Jia J."/>
        </authorList>
    </citation>
    <scope>NUCLEOTIDE SEQUENCE [LARGE SCALE GENOMIC DNA]</scope>
    <source>
        <strain evidence="2">cv. AL8/78</strain>
    </source>
</reference>
<reference evidence="2" key="1">
    <citation type="journal article" date="2014" name="Science">
        <title>Ancient hybridizations among the ancestral genomes of bread wheat.</title>
        <authorList>
            <consortium name="International Wheat Genome Sequencing Consortium,"/>
            <person name="Marcussen T."/>
            <person name="Sandve S.R."/>
            <person name="Heier L."/>
            <person name="Spannagl M."/>
            <person name="Pfeifer M."/>
            <person name="Jakobsen K.S."/>
            <person name="Wulff B.B."/>
            <person name="Steuernagel B."/>
            <person name="Mayer K.F."/>
            <person name="Olsen O.A."/>
        </authorList>
    </citation>
    <scope>NUCLEOTIDE SEQUENCE [LARGE SCALE GENOMIC DNA]</scope>
    <source>
        <strain evidence="2">cv. AL8/78</strain>
    </source>
</reference>
<reference evidence="1" key="4">
    <citation type="submission" date="2019-03" db="UniProtKB">
        <authorList>
            <consortium name="EnsemblPlants"/>
        </authorList>
    </citation>
    <scope>IDENTIFICATION</scope>
</reference>
<reference evidence="1" key="3">
    <citation type="journal article" date="2017" name="Nature">
        <title>Genome sequence of the progenitor of the wheat D genome Aegilops tauschii.</title>
        <authorList>
            <person name="Luo M.C."/>
            <person name="Gu Y.Q."/>
            <person name="Puiu D."/>
            <person name="Wang H."/>
            <person name="Twardziok S.O."/>
            <person name="Deal K.R."/>
            <person name="Huo N."/>
            <person name="Zhu T."/>
            <person name="Wang L."/>
            <person name="Wang Y."/>
            <person name="McGuire P.E."/>
            <person name="Liu S."/>
            <person name="Long H."/>
            <person name="Ramasamy R.K."/>
            <person name="Rodriguez J.C."/>
            <person name="Van S.L."/>
            <person name="Yuan L."/>
            <person name="Wang Z."/>
            <person name="Xia Z."/>
            <person name="Xiao L."/>
            <person name="Anderson O.D."/>
            <person name="Ouyang S."/>
            <person name="Liang Y."/>
            <person name="Zimin A.V."/>
            <person name="Pertea G."/>
            <person name="Qi P."/>
            <person name="Bennetzen J.L."/>
            <person name="Dai X."/>
            <person name="Dawson M.W."/>
            <person name="Muller H.G."/>
            <person name="Kugler K."/>
            <person name="Rivarola-Duarte L."/>
            <person name="Spannagl M."/>
            <person name="Mayer K.F.X."/>
            <person name="Lu F.H."/>
            <person name="Bevan M.W."/>
            <person name="Leroy P."/>
            <person name="Li P."/>
            <person name="You F.M."/>
            <person name="Sun Q."/>
            <person name="Liu Z."/>
            <person name="Lyons E."/>
            <person name="Wicker T."/>
            <person name="Salzberg S.L."/>
            <person name="Devos K.M."/>
            <person name="Dvorak J."/>
        </authorList>
    </citation>
    <scope>NUCLEOTIDE SEQUENCE [LARGE SCALE GENOMIC DNA]</scope>
    <source>
        <strain evidence="1">cv. AL8/78</strain>
    </source>
</reference>
<evidence type="ECO:0000313" key="1">
    <source>
        <dbReference type="EnsemblPlants" id="AET7Gv20001300.18"/>
    </source>
</evidence>
<reference evidence="1" key="5">
    <citation type="journal article" date="2021" name="G3 (Bethesda)">
        <title>Aegilops tauschii genome assembly Aet v5.0 features greater sequence contiguity and improved annotation.</title>
        <authorList>
            <person name="Wang L."/>
            <person name="Zhu T."/>
            <person name="Rodriguez J.C."/>
            <person name="Deal K.R."/>
            <person name="Dubcovsky J."/>
            <person name="McGuire P.E."/>
            <person name="Lux T."/>
            <person name="Spannagl M."/>
            <person name="Mayer K.F.X."/>
            <person name="Baldrich P."/>
            <person name="Meyers B.C."/>
            <person name="Huo N."/>
            <person name="Gu Y.Q."/>
            <person name="Zhou H."/>
            <person name="Devos K.M."/>
            <person name="Bennetzen J.L."/>
            <person name="Unver T."/>
            <person name="Budak H."/>
            <person name="Gulick P.J."/>
            <person name="Galiba G."/>
            <person name="Kalapos B."/>
            <person name="Nelson D.R."/>
            <person name="Li P."/>
            <person name="You F.M."/>
            <person name="Luo M.C."/>
            <person name="Dvorak J."/>
        </authorList>
    </citation>
    <scope>NUCLEOTIDE SEQUENCE [LARGE SCALE GENOMIC DNA]</scope>
    <source>
        <strain evidence="1">cv. AL8/78</strain>
    </source>
</reference>
<name>A0A453Q8L7_AEGTS</name>
<dbReference type="AlphaFoldDB" id="A0A453Q8L7"/>